<name>A0ABD2Y958_9GENT</name>
<organism evidence="5 6">
    <name type="scientific">Cinchona calisaya</name>
    <dbReference type="NCBI Taxonomy" id="153742"/>
    <lineage>
        <taxon>Eukaryota</taxon>
        <taxon>Viridiplantae</taxon>
        <taxon>Streptophyta</taxon>
        <taxon>Embryophyta</taxon>
        <taxon>Tracheophyta</taxon>
        <taxon>Spermatophyta</taxon>
        <taxon>Magnoliopsida</taxon>
        <taxon>eudicotyledons</taxon>
        <taxon>Gunneridae</taxon>
        <taxon>Pentapetalae</taxon>
        <taxon>asterids</taxon>
        <taxon>lamiids</taxon>
        <taxon>Gentianales</taxon>
        <taxon>Rubiaceae</taxon>
        <taxon>Cinchonoideae</taxon>
        <taxon>Cinchoneae</taxon>
        <taxon>Cinchona</taxon>
    </lineage>
</organism>
<dbReference type="InterPro" id="IPR003958">
    <property type="entry name" value="CBFA_NFYB_domain"/>
</dbReference>
<dbReference type="PANTHER" id="PTHR11064">
    <property type="entry name" value="CCAAT-BINDING TRANSCRIPTION FACTOR-RELATED"/>
    <property type="match status" value="1"/>
</dbReference>
<dbReference type="Proteomes" id="UP001630127">
    <property type="component" value="Unassembled WGS sequence"/>
</dbReference>
<feature type="domain" description="Transcription factor CBF/NF-Y/archaeal histone" evidence="4">
    <location>
        <begin position="34"/>
        <end position="94"/>
    </location>
</feature>
<dbReference type="CDD" id="cd22907">
    <property type="entry name" value="HFD_NFYB"/>
    <property type="match status" value="1"/>
</dbReference>
<sequence>MSVVIREPDQNATNNIVNTNNVNANARRDLNLLVPIANILRIMKRGLPSNAKVSEDAKSILHECVSEYICFIASEANERCHCELRKTITAEDILYTHAKLGFEDYVSPFTLYMNKYRQHEASYTVVYGGPPVRRTKYFTDHAVGAVINAPPSFPPPLPLLLPPPPPPPLPPINQIFQVDGVPLSVPPLLTSQTFKVDGVQQQGFFNPTMKNDYNYFQNAPFGSLGGGYGIGGSSSSNAEFPDLEAQP</sequence>
<dbReference type="PRINTS" id="PR00615">
    <property type="entry name" value="CCAATSUBUNTA"/>
</dbReference>
<reference evidence="5 6" key="1">
    <citation type="submission" date="2024-11" db="EMBL/GenBank/DDBJ databases">
        <title>A near-complete genome assembly of Cinchona calisaya.</title>
        <authorList>
            <person name="Lian D.C."/>
            <person name="Zhao X.W."/>
            <person name="Wei L."/>
        </authorList>
    </citation>
    <scope>NUCLEOTIDE SEQUENCE [LARGE SCALE GENOMIC DNA]</scope>
    <source>
        <tissue evidence="5">Nenye</tissue>
    </source>
</reference>
<evidence type="ECO:0000259" key="4">
    <source>
        <dbReference type="Pfam" id="PF00808"/>
    </source>
</evidence>
<keyword evidence="6" id="KW-1185">Reference proteome</keyword>
<comment type="similarity">
    <text evidence="1">Belongs to the NFYB/HAP3 subunit family.</text>
</comment>
<evidence type="ECO:0000256" key="3">
    <source>
        <dbReference type="ARBA" id="ARBA00023163"/>
    </source>
</evidence>
<protein>
    <recommendedName>
        <fullName evidence="4">Transcription factor CBF/NF-Y/archaeal histone domain-containing protein</fullName>
    </recommendedName>
</protein>
<accession>A0ABD2Y958</accession>
<evidence type="ECO:0000256" key="2">
    <source>
        <dbReference type="ARBA" id="ARBA00023015"/>
    </source>
</evidence>
<proteinExistence type="inferred from homology"/>
<keyword evidence="2" id="KW-0805">Transcription regulation</keyword>
<gene>
    <name evidence="5" type="ORF">ACH5RR_038079</name>
</gene>
<evidence type="ECO:0000256" key="1">
    <source>
        <dbReference type="ARBA" id="ARBA00009053"/>
    </source>
</evidence>
<dbReference type="Pfam" id="PF00808">
    <property type="entry name" value="CBFD_NFYB_HMF"/>
    <property type="match status" value="1"/>
</dbReference>
<evidence type="ECO:0000313" key="5">
    <source>
        <dbReference type="EMBL" id="KAL3503630.1"/>
    </source>
</evidence>
<dbReference type="SUPFAM" id="SSF47113">
    <property type="entry name" value="Histone-fold"/>
    <property type="match status" value="1"/>
</dbReference>
<evidence type="ECO:0000313" key="6">
    <source>
        <dbReference type="Proteomes" id="UP001630127"/>
    </source>
</evidence>
<dbReference type="Gene3D" id="1.10.20.10">
    <property type="entry name" value="Histone, subunit A"/>
    <property type="match status" value="1"/>
</dbReference>
<dbReference type="AlphaFoldDB" id="A0ABD2Y958"/>
<dbReference type="EMBL" id="JBJUIK010000015">
    <property type="protein sequence ID" value="KAL3503630.1"/>
    <property type="molecule type" value="Genomic_DNA"/>
</dbReference>
<dbReference type="InterPro" id="IPR009072">
    <property type="entry name" value="Histone-fold"/>
</dbReference>
<keyword evidence="3" id="KW-0804">Transcription</keyword>
<comment type="caution">
    <text evidence="5">The sequence shown here is derived from an EMBL/GenBank/DDBJ whole genome shotgun (WGS) entry which is preliminary data.</text>
</comment>
<dbReference type="InterPro" id="IPR027113">
    <property type="entry name" value="Transc_fact_NFYB/HAP3"/>
</dbReference>
<dbReference type="PANTHER" id="PTHR11064:SF196">
    <property type="entry name" value="NUCLEAR TRANSCRIPTION FACTOR Y SUBUNIT B-6"/>
    <property type="match status" value="1"/>
</dbReference>